<accession>A0A9P5YR08</accession>
<reference evidence="1" key="1">
    <citation type="submission" date="2020-11" db="EMBL/GenBank/DDBJ databases">
        <authorList>
            <consortium name="DOE Joint Genome Institute"/>
            <person name="Ahrendt S."/>
            <person name="Riley R."/>
            <person name="Andreopoulos W."/>
            <person name="Labutti K."/>
            <person name="Pangilinan J."/>
            <person name="Ruiz-Duenas F.J."/>
            <person name="Barrasa J.M."/>
            <person name="Sanchez-Garcia M."/>
            <person name="Camarero S."/>
            <person name="Miyauchi S."/>
            <person name="Serrano A."/>
            <person name="Linde D."/>
            <person name="Babiker R."/>
            <person name="Drula E."/>
            <person name="Ayuso-Fernandez I."/>
            <person name="Pacheco R."/>
            <person name="Padilla G."/>
            <person name="Ferreira P."/>
            <person name="Barriuso J."/>
            <person name="Kellner H."/>
            <person name="Castanera R."/>
            <person name="Alfaro M."/>
            <person name="Ramirez L."/>
            <person name="Pisabarro A.G."/>
            <person name="Kuo A."/>
            <person name="Tritt A."/>
            <person name="Lipzen A."/>
            <person name="He G."/>
            <person name="Yan M."/>
            <person name="Ng V."/>
            <person name="Cullen D."/>
            <person name="Martin F."/>
            <person name="Rosso M.-N."/>
            <person name="Henrissat B."/>
            <person name="Hibbett D."/>
            <person name="Martinez A.T."/>
            <person name="Grigoriev I.V."/>
        </authorList>
    </citation>
    <scope>NUCLEOTIDE SEQUENCE</scope>
    <source>
        <strain evidence="1">CIRM-BRFM 674</strain>
    </source>
</reference>
<gene>
    <name evidence="1" type="ORF">BDN70DRAFT_352729</name>
</gene>
<protein>
    <submittedName>
        <fullName evidence="1">Uncharacterized protein</fullName>
    </submittedName>
</protein>
<dbReference type="EMBL" id="MU155411">
    <property type="protein sequence ID" value="KAF9473854.1"/>
    <property type="molecule type" value="Genomic_DNA"/>
</dbReference>
<evidence type="ECO:0000313" key="2">
    <source>
        <dbReference type="Proteomes" id="UP000807469"/>
    </source>
</evidence>
<dbReference type="OrthoDB" id="2690880at2759"/>
<sequence>MNNSSRTALETIPEEQQQLVVNSKPSLHRPDMSVTSLLTTSTSTITDKYISIGSPYLSPLRHKSLEGLRTVSWRRRKPTDADNHISLYMTSAIVDEDTTPLWTPCPKYRATTRQWHSVEVGDVGYLEESGEFTTLFNIFHSHKGNIRRGAQPPPPHHFDKLAAQMSDVVTEVPLQRGHFYLSENIERHSGTPQGSFQFTFKRKSGRSGAIIVLPHGGTKSTLRSKFFRAPHVKQYFRENAASWYQHVNAHPDIPNLPNGSLIFVHGTHLARTWGIATFLSKHSVREPERIIFAPTDYSNPYEYQWDWTSEKWKVKSGPSPEELRNGQLLENQCIGIIGSSVVLDDQTWQTFFSNSPTSATSSSSRKASGSFRSRILSSVSSISSIKVGDRPSGRRYMASYLETQRGYEDDLLRMDVD</sequence>
<dbReference type="AlphaFoldDB" id="A0A9P5YR08"/>
<keyword evidence="2" id="KW-1185">Reference proteome</keyword>
<dbReference type="Proteomes" id="UP000807469">
    <property type="component" value="Unassembled WGS sequence"/>
</dbReference>
<evidence type="ECO:0000313" key="1">
    <source>
        <dbReference type="EMBL" id="KAF9473854.1"/>
    </source>
</evidence>
<name>A0A9P5YR08_9AGAR</name>
<organism evidence="1 2">
    <name type="scientific">Pholiota conissans</name>
    <dbReference type="NCBI Taxonomy" id="109636"/>
    <lineage>
        <taxon>Eukaryota</taxon>
        <taxon>Fungi</taxon>
        <taxon>Dikarya</taxon>
        <taxon>Basidiomycota</taxon>
        <taxon>Agaricomycotina</taxon>
        <taxon>Agaricomycetes</taxon>
        <taxon>Agaricomycetidae</taxon>
        <taxon>Agaricales</taxon>
        <taxon>Agaricineae</taxon>
        <taxon>Strophariaceae</taxon>
        <taxon>Pholiota</taxon>
    </lineage>
</organism>
<proteinExistence type="predicted"/>
<comment type="caution">
    <text evidence="1">The sequence shown here is derived from an EMBL/GenBank/DDBJ whole genome shotgun (WGS) entry which is preliminary data.</text>
</comment>